<feature type="region of interest" description="Disordered" evidence="9">
    <location>
        <begin position="672"/>
        <end position="701"/>
    </location>
</feature>
<dbReference type="GO" id="GO:0004674">
    <property type="term" value="F:protein serine/threonine kinase activity"/>
    <property type="evidence" value="ECO:0007669"/>
    <property type="project" value="UniProtKB-EC"/>
</dbReference>
<feature type="transmembrane region" description="Helical" evidence="10">
    <location>
        <begin position="285"/>
        <end position="305"/>
    </location>
</feature>
<dbReference type="PANTHER" id="PTHR48007">
    <property type="entry name" value="LEUCINE-RICH REPEAT RECEPTOR-LIKE PROTEIN KINASE PXC1"/>
    <property type="match status" value="1"/>
</dbReference>
<keyword evidence="12" id="KW-0808">Transferase</keyword>
<dbReference type="FunFam" id="3.80.10.10:FF:000062">
    <property type="entry name" value="protein STRUBBELIG-RECEPTOR FAMILY 3"/>
    <property type="match status" value="1"/>
</dbReference>
<dbReference type="SUPFAM" id="SSF52058">
    <property type="entry name" value="L domain-like"/>
    <property type="match status" value="1"/>
</dbReference>
<dbReference type="STRING" id="1088818.A0A2I0BDG9"/>
<dbReference type="Gene3D" id="3.80.10.10">
    <property type="entry name" value="Ribonuclease Inhibitor"/>
    <property type="match status" value="1"/>
</dbReference>
<keyword evidence="2" id="KW-0433">Leucine-rich repeat</keyword>
<dbReference type="EMBL" id="KZ451889">
    <property type="protein sequence ID" value="PKA65843.1"/>
    <property type="molecule type" value="Genomic_DNA"/>
</dbReference>
<dbReference type="InterPro" id="IPR013210">
    <property type="entry name" value="LRR_N_plant-typ"/>
</dbReference>
<evidence type="ECO:0000256" key="2">
    <source>
        <dbReference type="ARBA" id="ARBA00022614"/>
    </source>
</evidence>
<dbReference type="OrthoDB" id="615426at2759"/>
<dbReference type="InterPro" id="IPR000719">
    <property type="entry name" value="Prot_kinase_dom"/>
</dbReference>
<feature type="transmembrane region" description="Helical" evidence="10">
    <location>
        <begin position="764"/>
        <end position="784"/>
    </location>
</feature>
<dbReference type="PROSITE" id="PS50011">
    <property type="entry name" value="PROTEIN_KINASE_DOM"/>
    <property type="match status" value="1"/>
</dbReference>
<evidence type="ECO:0000256" key="5">
    <source>
        <dbReference type="ARBA" id="ARBA00022737"/>
    </source>
</evidence>
<evidence type="ECO:0000259" key="11">
    <source>
        <dbReference type="PROSITE" id="PS50011"/>
    </source>
</evidence>
<proteinExistence type="predicted"/>
<evidence type="ECO:0000256" key="6">
    <source>
        <dbReference type="ARBA" id="ARBA00022989"/>
    </source>
</evidence>
<evidence type="ECO:0000256" key="1">
    <source>
        <dbReference type="ARBA" id="ARBA00004370"/>
    </source>
</evidence>
<evidence type="ECO:0000256" key="4">
    <source>
        <dbReference type="ARBA" id="ARBA00022729"/>
    </source>
</evidence>
<feature type="region of interest" description="Disordered" evidence="9">
    <location>
        <begin position="238"/>
        <end position="277"/>
    </location>
</feature>
<feature type="compositionally biased region" description="Pro residues" evidence="9">
    <location>
        <begin position="243"/>
        <end position="252"/>
    </location>
</feature>
<dbReference type="Pfam" id="PF00560">
    <property type="entry name" value="LRR_1"/>
    <property type="match status" value="1"/>
</dbReference>
<dbReference type="Pfam" id="PF08263">
    <property type="entry name" value="LRRNT_2"/>
    <property type="match status" value="1"/>
</dbReference>
<dbReference type="PANTHER" id="PTHR48007:SF13">
    <property type="entry name" value="PROTEIN STRUBBELIG-RECEPTOR FAMILY 4"/>
    <property type="match status" value="1"/>
</dbReference>
<dbReference type="GO" id="GO:0005524">
    <property type="term" value="F:ATP binding"/>
    <property type="evidence" value="ECO:0007669"/>
    <property type="project" value="InterPro"/>
</dbReference>
<keyword evidence="6 10" id="KW-1133">Transmembrane helix</keyword>
<dbReference type="AlphaFoldDB" id="A0A2I0BDG9"/>
<dbReference type="EC" id="2.7.10.1" evidence="12"/>
<dbReference type="InterPro" id="IPR001611">
    <property type="entry name" value="Leu-rich_rpt"/>
</dbReference>
<evidence type="ECO:0000256" key="7">
    <source>
        <dbReference type="ARBA" id="ARBA00023136"/>
    </source>
</evidence>
<feature type="region of interest" description="Disordered" evidence="9">
    <location>
        <begin position="610"/>
        <end position="631"/>
    </location>
</feature>
<keyword evidence="5" id="KW-0677">Repeat</keyword>
<keyword evidence="7 10" id="KW-0472">Membrane</keyword>
<dbReference type="GO" id="GO:0016020">
    <property type="term" value="C:membrane"/>
    <property type="evidence" value="ECO:0007669"/>
    <property type="project" value="UniProtKB-SubCell"/>
</dbReference>
<dbReference type="InterPro" id="IPR001245">
    <property type="entry name" value="Ser-Thr/Tyr_kinase_cat_dom"/>
</dbReference>
<comment type="subcellular location">
    <subcellularLocation>
        <location evidence="1">Membrane</location>
    </subcellularLocation>
</comment>
<dbReference type="Pfam" id="PF13516">
    <property type="entry name" value="LRR_6"/>
    <property type="match status" value="1"/>
</dbReference>
<dbReference type="Pfam" id="PF13855">
    <property type="entry name" value="LRR_8"/>
    <property type="match status" value="1"/>
</dbReference>
<keyword evidence="13" id="KW-1185">Reference proteome</keyword>
<organism evidence="12 13">
    <name type="scientific">Apostasia shenzhenica</name>
    <dbReference type="NCBI Taxonomy" id="1088818"/>
    <lineage>
        <taxon>Eukaryota</taxon>
        <taxon>Viridiplantae</taxon>
        <taxon>Streptophyta</taxon>
        <taxon>Embryophyta</taxon>
        <taxon>Tracheophyta</taxon>
        <taxon>Spermatophyta</taxon>
        <taxon>Magnoliopsida</taxon>
        <taxon>Liliopsida</taxon>
        <taxon>Asparagales</taxon>
        <taxon>Orchidaceae</taxon>
        <taxon>Apostasioideae</taxon>
        <taxon>Apostasia</taxon>
    </lineage>
</organism>
<evidence type="ECO:0000256" key="10">
    <source>
        <dbReference type="SAM" id="Phobius"/>
    </source>
</evidence>
<dbReference type="Gene3D" id="1.10.510.10">
    <property type="entry name" value="Transferase(Phosphotransferase) domain 1"/>
    <property type="match status" value="2"/>
</dbReference>
<accession>A0A2I0BDG9</accession>
<dbReference type="EC" id="2.7.11.1" evidence="12"/>
<dbReference type="Proteomes" id="UP000236161">
    <property type="component" value="Unassembled WGS sequence"/>
</dbReference>
<feature type="compositionally biased region" description="Basic and acidic residues" evidence="9">
    <location>
        <begin position="672"/>
        <end position="693"/>
    </location>
</feature>
<protein>
    <submittedName>
        <fullName evidence="12">Protein strubbelig-receptor family 6</fullName>
        <ecNumber evidence="12">2.7.10.1</ecNumber>
        <ecNumber evidence="12">2.7.11.1</ecNumber>
    </submittedName>
</protein>
<dbReference type="SUPFAM" id="SSF56112">
    <property type="entry name" value="Protein kinase-like (PK-like)"/>
    <property type="match status" value="1"/>
</dbReference>
<name>A0A2I0BDG9_9ASPA</name>
<dbReference type="FunFam" id="3.30.200.20:FF:000125">
    <property type="entry name" value="Protein STRUBBELIG-RECEPTOR FAMILY 8"/>
    <property type="match status" value="1"/>
</dbReference>
<evidence type="ECO:0000256" key="8">
    <source>
        <dbReference type="ARBA" id="ARBA00023170"/>
    </source>
</evidence>
<evidence type="ECO:0000256" key="9">
    <source>
        <dbReference type="SAM" id="MobiDB-lite"/>
    </source>
</evidence>
<evidence type="ECO:0000313" key="12">
    <source>
        <dbReference type="EMBL" id="PKA65843.1"/>
    </source>
</evidence>
<keyword evidence="8 12" id="KW-0675">Receptor</keyword>
<dbReference type="InterPro" id="IPR032675">
    <property type="entry name" value="LRR_dom_sf"/>
</dbReference>
<dbReference type="InterPro" id="IPR011009">
    <property type="entry name" value="Kinase-like_dom_sf"/>
</dbReference>
<evidence type="ECO:0000313" key="13">
    <source>
        <dbReference type="Proteomes" id="UP000236161"/>
    </source>
</evidence>
<dbReference type="Gene3D" id="3.30.200.20">
    <property type="entry name" value="Phosphorylase Kinase, domain 1"/>
    <property type="match status" value="1"/>
</dbReference>
<keyword evidence="3 10" id="KW-0812">Transmembrane</keyword>
<gene>
    <name evidence="12" type="primary">SRF6</name>
    <name evidence="12" type="ORF">AXF42_Ash017368</name>
</gene>
<sequence length="790" mass="85181">MRAPSVALRTRMMVSIGFSAALFFSTFFGLDLAFYGFGLTHFCLRFLDSFRWGMYSFEFHLADSSGLELDSLMGKESSMNSPAQLTGWNPNGGDPCGQSWKGITCSGSSVTEIKLSGLGLNGNVGYQMDKLKSLVELDLSSNNLGGGNQIPYALPPKLQRLNLAQNQFNGGIPYSISLMTTLQYLNLAHNQIQGNLSDMFAQLSNLKTMDLSFNSITGDIPGSFSSLSSLTALIDGNSWSTGPAPPPPPYTSPPGRRSNPGQRSGGSNKPNGGGGGKSSGISGGAIAGIVIGIFVFGAIIAFFLLKRKTRKSLRKENLELDQPFAPLASNDIKEMKSTQAASAVDTATFIPAIDMTAFQAAPLSLKPPPVDLQIKSNGDDDSLKKTSVKKAIIAPMTVTVYSVADLQMATNSFSVDNLLGEGSLGRVYRAQFNDGKVLAVKKINSSSLPNQSSNDFIEVVSNISRLHHPNLSELVGYCCEHGQHLLVYEFHKNGSLHDLLYLNDEHSNSLSWNTRVKIALGTARALEYLHEVCSPSVVHKNFKSANILLDADLNPHLSDCGLACLIPSADHQEALLRSACGGHRGRLRVVNPASSLLLLLFALAEGGGKEEAEKAEAENRGGGEKREEERGAGGLLAAATGSPQVYPLYLGKTANYSLLLLLFALAEGDGKEEAEKAEAENRGDGEKREEERGAGGLPAAAAGSPQAYPLYFRKNCKLDYHNMGSGYNAPEVAMSGQYTLKSDVYNFGVVMLELLTGRKPFDRYFLNNLYQVFCILIDICMIYIKPMFFT</sequence>
<dbReference type="Pfam" id="PF07714">
    <property type="entry name" value="PK_Tyr_Ser-Thr"/>
    <property type="match status" value="2"/>
</dbReference>
<feature type="domain" description="Protein kinase" evidence="11">
    <location>
        <begin position="413"/>
        <end position="790"/>
    </location>
</feature>
<reference evidence="12 13" key="1">
    <citation type="journal article" date="2017" name="Nature">
        <title>The Apostasia genome and the evolution of orchids.</title>
        <authorList>
            <person name="Zhang G.Q."/>
            <person name="Liu K.W."/>
            <person name="Li Z."/>
            <person name="Lohaus R."/>
            <person name="Hsiao Y.Y."/>
            <person name="Niu S.C."/>
            <person name="Wang J.Y."/>
            <person name="Lin Y.C."/>
            <person name="Xu Q."/>
            <person name="Chen L.J."/>
            <person name="Yoshida K."/>
            <person name="Fujiwara S."/>
            <person name="Wang Z.W."/>
            <person name="Zhang Y.Q."/>
            <person name="Mitsuda N."/>
            <person name="Wang M."/>
            <person name="Liu G.H."/>
            <person name="Pecoraro L."/>
            <person name="Huang H.X."/>
            <person name="Xiao X.J."/>
            <person name="Lin M."/>
            <person name="Wu X.Y."/>
            <person name="Wu W.L."/>
            <person name="Chen Y.Y."/>
            <person name="Chang S.B."/>
            <person name="Sakamoto S."/>
            <person name="Ohme-Takagi M."/>
            <person name="Yagi M."/>
            <person name="Zeng S.J."/>
            <person name="Shen C.Y."/>
            <person name="Yeh C.M."/>
            <person name="Luo Y.B."/>
            <person name="Tsai W.C."/>
            <person name="Van de Peer Y."/>
            <person name="Liu Z.J."/>
        </authorList>
    </citation>
    <scope>NUCLEOTIDE SEQUENCE [LARGE SCALE GENOMIC DNA]</scope>
    <source>
        <strain evidence="13">cv. Shenzhen</strain>
        <tissue evidence="12">Stem</tissue>
    </source>
</reference>
<dbReference type="InterPro" id="IPR046959">
    <property type="entry name" value="PRK1-6/SRF4-like"/>
</dbReference>
<evidence type="ECO:0000256" key="3">
    <source>
        <dbReference type="ARBA" id="ARBA00022692"/>
    </source>
</evidence>
<keyword evidence="4" id="KW-0732">Signal</keyword>
<dbReference type="GO" id="GO:0004714">
    <property type="term" value="F:transmembrane receptor protein tyrosine kinase activity"/>
    <property type="evidence" value="ECO:0007669"/>
    <property type="project" value="UniProtKB-EC"/>
</dbReference>